<gene>
    <name evidence="1" type="ORF">SAMN04488042_10877</name>
</gene>
<reference evidence="1 2" key="1">
    <citation type="submission" date="2016-10" db="EMBL/GenBank/DDBJ databases">
        <authorList>
            <person name="de Groot N.N."/>
        </authorList>
    </citation>
    <scope>NUCLEOTIDE SEQUENCE [LARGE SCALE GENOMIC DNA]</scope>
    <source>
        <strain evidence="1 2">DSM 15283</strain>
    </source>
</reference>
<keyword evidence="2" id="KW-1185">Reference proteome</keyword>
<sequence length="110" mass="12681">MLCDVTHFPGLDRWQAERIVMQGLWTSTDDPASQILIEGSDVQEIYGGARMSRLFAQIAPRCEDAPNVGPVMIQTDPESRERFCYLIEDVSEDWLELIYFGNPNPLVYWR</sequence>
<proteinExistence type="predicted"/>
<protein>
    <submittedName>
        <fullName evidence="1">Uncharacterized protein</fullName>
    </submittedName>
</protein>
<name>A0A1I4RH54_9RHOB</name>
<evidence type="ECO:0000313" key="1">
    <source>
        <dbReference type="EMBL" id="SFM51547.1"/>
    </source>
</evidence>
<dbReference type="Proteomes" id="UP000199144">
    <property type="component" value="Unassembled WGS sequence"/>
</dbReference>
<dbReference type="OrthoDB" id="9806840at2"/>
<accession>A0A1I4RH54</accession>
<dbReference type="AlphaFoldDB" id="A0A1I4RH54"/>
<dbReference type="EMBL" id="FOTQ01000008">
    <property type="protein sequence ID" value="SFM51547.1"/>
    <property type="molecule type" value="Genomic_DNA"/>
</dbReference>
<dbReference type="STRING" id="254406.SAMN04488042_10877"/>
<organism evidence="1 2">
    <name type="scientific">Shimia aestuarii</name>
    <dbReference type="NCBI Taxonomy" id="254406"/>
    <lineage>
        <taxon>Bacteria</taxon>
        <taxon>Pseudomonadati</taxon>
        <taxon>Pseudomonadota</taxon>
        <taxon>Alphaproteobacteria</taxon>
        <taxon>Rhodobacterales</taxon>
        <taxon>Roseobacteraceae</taxon>
    </lineage>
</organism>
<evidence type="ECO:0000313" key="2">
    <source>
        <dbReference type="Proteomes" id="UP000199144"/>
    </source>
</evidence>